<dbReference type="GeneID" id="19151729"/>
<evidence type="ECO:0000313" key="1">
    <source>
        <dbReference type="EMBL" id="EUC38005.1"/>
    </source>
</evidence>
<feature type="non-terminal residue" evidence="1">
    <location>
        <position position="1"/>
    </location>
</feature>
<gene>
    <name evidence="1" type="ORF">COCCADRAFT_84247</name>
</gene>
<dbReference type="AlphaFoldDB" id="W6YK53"/>
<dbReference type="KEGG" id="bze:COCCADRAFT_84247"/>
<keyword evidence="2" id="KW-1185">Reference proteome</keyword>
<reference evidence="1 2" key="1">
    <citation type="journal article" date="2013" name="PLoS Genet.">
        <title>Comparative genome structure, secondary metabolite, and effector coding capacity across Cochliobolus pathogens.</title>
        <authorList>
            <person name="Condon B.J."/>
            <person name="Leng Y."/>
            <person name="Wu D."/>
            <person name="Bushley K.E."/>
            <person name="Ohm R.A."/>
            <person name="Otillar R."/>
            <person name="Martin J."/>
            <person name="Schackwitz W."/>
            <person name="Grimwood J."/>
            <person name="MohdZainudin N."/>
            <person name="Xue C."/>
            <person name="Wang R."/>
            <person name="Manning V.A."/>
            <person name="Dhillon B."/>
            <person name="Tu Z.J."/>
            <person name="Steffenson B.J."/>
            <person name="Salamov A."/>
            <person name="Sun H."/>
            <person name="Lowry S."/>
            <person name="LaButti K."/>
            <person name="Han J."/>
            <person name="Copeland A."/>
            <person name="Lindquist E."/>
            <person name="Barry K."/>
            <person name="Schmutz J."/>
            <person name="Baker S.E."/>
            <person name="Ciuffetti L.M."/>
            <person name="Grigoriev I.V."/>
            <person name="Zhong S."/>
            <person name="Turgeon B.G."/>
        </authorList>
    </citation>
    <scope>NUCLEOTIDE SEQUENCE [LARGE SCALE GENOMIC DNA]</scope>
    <source>
        <strain evidence="1 2">26-R-13</strain>
    </source>
</reference>
<proteinExistence type="predicted"/>
<organism evidence="1 2">
    <name type="scientific">Cochliobolus carbonum (strain 26-R-13)</name>
    <name type="common">Maize leaf spot fungus</name>
    <name type="synonym">Bipolaris zeicola</name>
    <dbReference type="NCBI Taxonomy" id="930089"/>
    <lineage>
        <taxon>Eukaryota</taxon>
        <taxon>Fungi</taxon>
        <taxon>Dikarya</taxon>
        <taxon>Ascomycota</taxon>
        <taxon>Pezizomycotina</taxon>
        <taxon>Dothideomycetes</taxon>
        <taxon>Pleosporomycetidae</taxon>
        <taxon>Pleosporales</taxon>
        <taxon>Pleosporineae</taxon>
        <taxon>Pleosporaceae</taxon>
        <taxon>Bipolaris</taxon>
    </lineage>
</organism>
<accession>W6YK53</accession>
<evidence type="ECO:0000313" key="2">
    <source>
        <dbReference type="Proteomes" id="UP000053841"/>
    </source>
</evidence>
<name>W6YK53_COCC2</name>
<dbReference type="HOGENOM" id="CLU_2020646_0_0_1"/>
<dbReference type="EMBL" id="KI964546">
    <property type="protein sequence ID" value="EUC38005.1"/>
    <property type="molecule type" value="Genomic_DNA"/>
</dbReference>
<sequence>SVRQRDCHGPRIGMSLKKRMRHIRSWVYLTSTCHFYMEKGGRKPSSGSKKLSTMPQPTTRCSYFAIANIDMTNLYWPVPRQASATNWIAFFVPREKIGIHPRVFDTAILLHLRGGARKHMNKS</sequence>
<protein>
    <submittedName>
        <fullName evidence="1">Uncharacterized protein</fullName>
    </submittedName>
</protein>
<dbReference type="Proteomes" id="UP000053841">
    <property type="component" value="Unassembled WGS sequence"/>
</dbReference>
<dbReference type="RefSeq" id="XP_007707760.1">
    <property type="nucleotide sequence ID" value="XM_007709570.1"/>
</dbReference>